<name>A0ABV9CF44_9ACTN</name>
<organism evidence="1 2">
    <name type="scientific">Sphaerisporangium dianthi</name>
    <dbReference type="NCBI Taxonomy" id="1436120"/>
    <lineage>
        <taxon>Bacteria</taxon>
        <taxon>Bacillati</taxon>
        <taxon>Actinomycetota</taxon>
        <taxon>Actinomycetes</taxon>
        <taxon>Streptosporangiales</taxon>
        <taxon>Streptosporangiaceae</taxon>
        <taxon>Sphaerisporangium</taxon>
    </lineage>
</organism>
<accession>A0ABV9CF44</accession>
<reference evidence="2" key="1">
    <citation type="journal article" date="2019" name="Int. J. Syst. Evol. Microbiol.">
        <title>The Global Catalogue of Microorganisms (GCM) 10K type strain sequencing project: providing services to taxonomists for standard genome sequencing and annotation.</title>
        <authorList>
            <consortium name="The Broad Institute Genomics Platform"/>
            <consortium name="The Broad Institute Genome Sequencing Center for Infectious Disease"/>
            <person name="Wu L."/>
            <person name="Ma J."/>
        </authorList>
    </citation>
    <scope>NUCLEOTIDE SEQUENCE [LARGE SCALE GENOMIC DNA]</scope>
    <source>
        <strain evidence="2">CGMCC 4.7132</strain>
    </source>
</reference>
<evidence type="ECO:0000313" key="1">
    <source>
        <dbReference type="EMBL" id="MFC4531785.1"/>
    </source>
</evidence>
<proteinExistence type="predicted"/>
<gene>
    <name evidence="1" type="ORF">ACFO60_13495</name>
</gene>
<dbReference type="EMBL" id="JBHSFP010000007">
    <property type="protein sequence ID" value="MFC4531785.1"/>
    <property type="molecule type" value="Genomic_DNA"/>
</dbReference>
<evidence type="ECO:0000313" key="2">
    <source>
        <dbReference type="Proteomes" id="UP001596004"/>
    </source>
</evidence>
<comment type="caution">
    <text evidence="1">The sequence shown here is derived from an EMBL/GenBank/DDBJ whole genome shotgun (WGS) entry which is preliminary data.</text>
</comment>
<keyword evidence="2" id="KW-1185">Reference proteome</keyword>
<sequence length="95" mass="11210">MTEAEARELLINDDVWGIKLAAAYMKELKEQLNIGDSSAFIAYATGPETWKNLQSIGWYPAACSRYPKAYERRDLERRYALLGRKYWQYVEQYFD</sequence>
<dbReference type="Proteomes" id="UP001596004">
    <property type="component" value="Unassembled WGS sequence"/>
</dbReference>
<protein>
    <submittedName>
        <fullName evidence="1">Uncharacterized protein</fullName>
    </submittedName>
</protein>
<dbReference type="RefSeq" id="WP_380840616.1">
    <property type="nucleotide sequence ID" value="NZ_JBHSFP010000007.1"/>
</dbReference>